<evidence type="ECO:0000259" key="5">
    <source>
        <dbReference type="Pfam" id="PF00501"/>
    </source>
</evidence>
<keyword evidence="4" id="KW-0443">Lipid metabolism</keyword>
<evidence type="ECO:0000256" key="4">
    <source>
        <dbReference type="ARBA" id="ARBA00023098"/>
    </source>
</evidence>
<name>A0ABV6C4V4_9ACTN</name>
<keyword evidence="2" id="KW-0436">Ligase</keyword>
<evidence type="ECO:0000259" key="6">
    <source>
        <dbReference type="Pfam" id="PF13193"/>
    </source>
</evidence>
<keyword evidence="3" id="KW-0276">Fatty acid metabolism</keyword>
<dbReference type="RefSeq" id="WP_377788475.1">
    <property type="nucleotide sequence ID" value="NZ_JBHLYQ010000026.1"/>
</dbReference>
<gene>
    <name evidence="7" type="ORF">ACFFRE_04055</name>
</gene>
<dbReference type="InterPro" id="IPR000873">
    <property type="entry name" value="AMP-dep_synth/lig_dom"/>
</dbReference>
<evidence type="ECO:0000256" key="2">
    <source>
        <dbReference type="ARBA" id="ARBA00022598"/>
    </source>
</evidence>
<dbReference type="Pfam" id="PF00501">
    <property type="entry name" value="AMP-binding"/>
    <property type="match status" value="1"/>
</dbReference>
<dbReference type="EMBL" id="JBHLYQ010000026">
    <property type="protein sequence ID" value="MFC0081329.1"/>
    <property type="molecule type" value="Genomic_DNA"/>
</dbReference>
<accession>A0ABV6C4V4</accession>
<comment type="similarity">
    <text evidence="1">Belongs to the ATP-dependent AMP-binding enzyme family.</text>
</comment>
<reference evidence="7 8" key="1">
    <citation type="submission" date="2024-09" db="EMBL/GenBank/DDBJ databases">
        <authorList>
            <person name="Sun Q."/>
            <person name="Mori K."/>
        </authorList>
    </citation>
    <scope>NUCLEOTIDE SEQUENCE [LARGE SCALE GENOMIC DNA]</scope>
    <source>
        <strain evidence="7 8">JCM 15389</strain>
    </source>
</reference>
<dbReference type="SUPFAM" id="SSF56801">
    <property type="entry name" value="Acetyl-CoA synthetase-like"/>
    <property type="match status" value="1"/>
</dbReference>
<dbReference type="InterPro" id="IPR045851">
    <property type="entry name" value="AMP-bd_C_sf"/>
</dbReference>
<dbReference type="InterPro" id="IPR042099">
    <property type="entry name" value="ANL_N_sf"/>
</dbReference>
<protein>
    <submittedName>
        <fullName evidence="7">AMP-binding protein</fullName>
    </submittedName>
</protein>
<dbReference type="Proteomes" id="UP001589788">
    <property type="component" value="Unassembled WGS sequence"/>
</dbReference>
<keyword evidence="8" id="KW-1185">Reference proteome</keyword>
<proteinExistence type="inferred from homology"/>
<dbReference type="Gene3D" id="3.40.50.12780">
    <property type="entry name" value="N-terminal domain of ligase-like"/>
    <property type="match status" value="1"/>
</dbReference>
<evidence type="ECO:0000256" key="1">
    <source>
        <dbReference type="ARBA" id="ARBA00006432"/>
    </source>
</evidence>
<comment type="caution">
    <text evidence="7">The sequence shown here is derived from an EMBL/GenBank/DDBJ whole genome shotgun (WGS) entry which is preliminary data.</text>
</comment>
<dbReference type="PANTHER" id="PTHR43859">
    <property type="entry name" value="ACYL-ACTIVATING ENZYME"/>
    <property type="match status" value="1"/>
</dbReference>
<sequence length="540" mass="58698">MRLPLTVADFLDRAVQVYPERTALVDEPGVAGSLGRITYAELAGRARCLAEGLQRLGVPRGGRVAIVSPNSGRFLTAFFGVSAYGRVLVPINYRLQPEEIGYIVEHSGAEVLLVDPDQESLTAGLPVRHRIVLDGQADAELFGDHLPPEQRRTTQPTWSAPLPGEEDAVVEEDDTCSINYTSGTTARPKGVQLTHRNCWLNAVVLGWHTQLSDRDRYLHTLPMFHCNGWGMPYGLTGMGCPQVVQRKVDGEQILQRVEQEGVTLLSGAPAVVAAILGAAATRLERGEALPGRDRVRMVVAGAPPPSRVIERLETELGWEFIQIYGLTETSPLLTVNRAPAEWAGLDSAERARRLSRAGTPAVGVRLQLAPDGEVLAQANHVFAGYWRQPEASAEALAGGWFHTGDGGHFEVDGPENGQAAGRTSLVISDRKKDVIITGGENVSSIEVEDCLYQHPAVAEAAVIGVPDERWGETVKALVVLKEGATATPEDLIAHCRDRLAHFKCPTSVELRESLPRTATGKLQKFKLRAEYWAGRDRLVN</sequence>
<dbReference type="InterPro" id="IPR025110">
    <property type="entry name" value="AMP-bd_C"/>
</dbReference>
<dbReference type="Pfam" id="PF13193">
    <property type="entry name" value="AMP-binding_C"/>
    <property type="match status" value="1"/>
</dbReference>
<organism evidence="7 8">
    <name type="scientific">Aciditerrimonas ferrireducens</name>
    <dbReference type="NCBI Taxonomy" id="667306"/>
    <lineage>
        <taxon>Bacteria</taxon>
        <taxon>Bacillati</taxon>
        <taxon>Actinomycetota</taxon>
        <taxon>Acidimicrobiia</taxon>
        <taxon>Acidimicrobiales</taxon>
        <taxon>Acidimicrobiaceae</taxon>
        <taxon>Aciditerrimonas</taxon>
    </lineage>
</organism>
<dbReference type="PANTHER" id="PTHR43859:SF4">
    <property type="entry name" value="BUTANOATE--COA LIGASE AAE1-RELATED"/>
    <property type="match status" value="1"/>
</dbReference>
<evidence type="ECO:0000313" key="7">
    <source>
        <dbReference type="EMBL" id="MFC0081329.1"/>
    </source>
</evidence>
<dbReference type="Gene3D" id="3.30.300.30">
    <property type="match status" value="1"/>
</dbReference>
<evidence type="ECO:0000256" key="3">
    <source>
        <dbReference type="ARBA" id="ARBA00022832"/>
    </source>
</evidence>
<evidence type="ECO:0000313" key="8">
    <source>
        <dbReference type="Proteomes" id="UP001589788"/>
    </source>
</evidence>
<feature type="domain" description="AMP-dependent synthetase/ligase" evidence="5">
    <location>
        <begin position="12"/>
        <end position="386"/>
    </location>
</feature>
<feature type="domain" description="AMP-binding enzyme C-terminal" evidence="6">
    <location>
        <begin position="446"/>
        <end position="521"/>
    </location>
</feature>